<evidence type="ECO:0000256" key="1">
    <source>
        <dbReference type="SAM" id="MobiDB-lite"/>
    </source>
</evidence>
<feature type="region of interest" description="Disordered" evidence="1">
    <location>
        <begin position="1"/>
        <end position="49"/>
    </location>
</feature>
<reference evidence="2" key="2">
    <citation type="submission" date="2021-09" db="EMBL/GenBank/DDBJ databases">
        <authorList>
            <person name="Jia N."/>
            <person name="Wang J."/>
            <person name="Shi W."/>
            <person name="Du L."/>
            <person name="Sun Y."/>
            <person name="Zhan W."/>
            <person name="Jiang J."/>
            <person name="Wang Q."/>
            <person name="Zhang B."/>
            <person name="Ji P."/>
            <person name="Sakyi L.B."/>
            <person name="Cui X."/>
            <person name="Yuan T."/>
            <person name="Jiang B."/>
            <person name="Yang W."/>
            <person name="Lam T.T.-Y."/>
            <person name="Chang Q."/>
            <person name="Ding S."/>
            <person name="Wang X."/>
            <person name="Zhu J."/>
            <person name="Ruan X."/>
            <person name="Zhao L."/>
            <person name="Wei J."/>
            <person name="Que T."/>
            <person name="Du C."/>
            <person name="Cheng J."/>
            <person name="Dai P."/>
            <person name="Han X."/>
            <person name="Huang E."/>
            <person name="Gao Y."/>
            <person name="Liu J."/>
            <person name="Shao H."/>
            <person name="Ye R."/>
            <person name="Li L."/>
            <person name="Wei W."/>
            <person name="Wang X."/>
            <person name="Wang C."/>
            <person name="Huo Q."/>
            <person name="Li W."/>
            <person name="Guo W."/>
            <person name="Chen H."/>
            <person name="Chen S."/>
            <person name="Zhou L."/>
            <person name="Zhou L."/>
            <person name="Ni X."/>
            <person name="Tian J."/>
            <person name="Zhou Y."/>
            <person name="Sheng Y."/>
            <person name="Liu T."/>
            <person name="Pan Y."/>
            <person name="Xia L."/>
            <person name="Li J."/>
            <person name="Zhao F."/>
            <person name="Cao W."/>
        </authorList>
    </citation>
    <scope>NUCLEOTIDE SEQUENCE</scope>
    <source>
        <strain evidence="2">Rmic-2018</strain>
        <tissue evidence="2">Larvae</tissue>
    </source>
</reference>
<reference evidence="2" key="1">
    <citation type="journal article" date="2020" name="Cell">
        <title>Large-Scale Comparative Analyses of Tick Genomes Elucidate Their Genetic Diversity and Vector Capacities.</title>
        <authorList>
            <consortium name="Tick Genome and Microbiome Consortium (TIGMIC)"/>
            <person name="Jia N."/>
            <person name="Wang J."/>
            <person name="Shi W."/>
            <person name="Du L."/>
            <person name="Sun Y."/>
            <person name="Zhan W."/>
            <person name="Jiang J.F."/>
            <person name="Wang Q."/>
            <person name="Zhang B."/>
            <person name="Ji P."/>
            <person name="Bell-Sakyi L."/>
            <person name="Cui X.M."/>
            <person name="Yuan T.T."/>
            <person name="Jiang B.G."/>
            <person name="Yang W.F."/>
            <person name="Lam T.T."/>
            <person name="Chang Q.C."/>
            <person name="Ding S.J."/>
            <person name="Wang X.J."/>
            <person name="Zhu J.G."/>
            <person name="Ruan X.D."/>
            <person name="Zhao L."/>
            <person name="Wei J.T."/>
            <person name="Ye R.Z."/>
            <person name="Que T.C."/>
            <person name="Du C.H."/>
            <person name="Zhou Y.H."/>
            <person name="Cheng J.X."/>
            <person name="Dai P.F."/>
            <person name="Guo W.B."/>
            <person name="Han X.H."/>
            <person name="Huang E.J."/>
            <person name="Li L.F."/>
            <person name="Wei W."/>
            <person name="Gao Y.C."/>
            <person name="Liu J.Z."/>
            <person name="Shao H.Z."/>
            <person name="Wang X."/>
            <person name="Wang C.C."/>
            <person name="Yang T.C."/>
            <person name="Huo Q.B."/>
            <person name="Li W."/>
            <person name="Chen H.Y."/>
            <person name="Chen S.E."/>
            <person name="Zhou L.G."/>
            <person name="Ni X.B."/>
            <person name="Tian J.H."/>
            <person name="Sheng Y."/>
            <person name="Liu T."/>
            <person name="Pan Y.S."/>
            <person name="Xia L.Y."/>
            <person name="Li J."/>
            <person name="Zhao F."/>
            <person name="Cao W.C."/>
        </authorList>
    </citation>
    <scope>NUCLEOTIDE SEQUENCE</scope>
    <source>
        <strain evidence="2">Rmic-2018</strain>
    </source>
</reference>
<name>A0A9J6EQI3_RHIMP</name>
<evidence type="ECO:0000313" key="3">
    <source>
        <dbReference type="Proteomes" id="UP000821866"/>
    </source>
</evidence>
<dbReference type="AlphaFoldDB" id="A0A9J6EQI3"/>
<accession>A0A9J6EQI3</accession>
<evidence type="ECO:0000313" key="2">
    <source>
        <dbReference type="EMBL" id="KAH8036412.1"/>
    </source>
</evidence>
<keyword evidence="3" id="KW-1185">Reference proteome</keyword>
<dbReference type="Proteomes" id="UP000821866">
    <property type="component" value="Chromosome 10"/>
</dbReference>
<protein>
    <submittedName>
        <fullName evidence="2">Uncharacterized protein</fullName>
    </submittedName>
</protein>
<sequence length="278" mass="31339">MTRTISAGKLLPDDDPVLRSAAQRPMRYHATRKRPVETSPPTVAGEPQTPSAAFKNCIVKASKMHQLPEEHHKIIIRPRGALSLSKVCTTATETAVIKASSLTAEQVNEDVVCPNFTPNIVVVSTPEPDNEARKQFDVCFYCGWVGQHSDVCQRRTLFSVEDVEPSTHQRTTSALTRASSVEEATPLETKRAGSVFKYPMWYGPTEGNATGRNRPRRRPWRRQAYTRLHNQFTLSVLLEIQTLLATQEEQPLQVERRAGELRILNAWCHAGYWDHLGR</sequence>
<feature type="compositionally biased region" description="Polar residues" evidence="1">
    <location>
        <begin position="166"/>
        <end position="179"/>
    </location>
</feature>
<comment type="caution">
    <text evidence="2">The sequence shown here is derived from an EMBL/GenBank/DDBJ whole genome shotgun (WGS) entry which is preliminary data.</text>
</comment>
<organism evidence="2 3">
    <name type="scientific">Rhipicephalus microplus</name>
    <name type="common">Cattle tick</name>
    <name type="synonym">Boophilus microplus</name>
    <dbReference type="NCBI Taxonomy" id="6941"/>
    <lineage>
        <taxon>Eukaryota</taxon>
        <taxon>Metazoa</taxon>
        <taxon>Ecdysozoa</taxon>
        <taxon>Arthropoda</taxon>
        <taxon>Chelicerata</taxon>
        <taxon>Arachnida</taxon>
        <taxon>Acari</taxon>
        <taxon>Parasitiformes</taxon>
        <taxon>Ixodida</taxon>
        <taxon>Ixodoidea</taxon>
        <taxon>Ixodidae</taxon>
        <taxon>Rhipicephalinae</taxon>
        <taxon>Rhipicephalus</taxon>
        <taxon>Boophilus</taxon>
    </lineage>
</organism>
<proteinExistence type="predicted"/>
<feature type="region of interest" description="Disordered" evidence="1">
    <location>
        <begin position="164"/>
        <end position="186"/>
    </location>
</feature>
<gene>
    <name evidence="2" type="ORF">HPB51_000335</name>
</gene>
<dbReference type="EMBL" id="JABSTU010000002">
    <property type="protein sequence ID" value="KAH8036412.1"/>
    <property type="molecule type" value="Genomic_DNA"/>
</dbReference>